<name>A0AAU9WS73_9CNID</name>
<feature type="region of interest" description="Disordered" evidence="1">
    <location>
        <begin position="304"/>
        <end position="328"/>
    </location>
</feature>
<organism evidence="3 4">
    <name type="scientific">Pocillopora meandrina</name>
    <dbReference type="NCBI Taxonomy" id="46732"/>
    <lineage>
        <taxon>Eukaryota</taxon>
        <taxon>Metazoa</taxon>
        <taxon>Cnidaria</taxon>
        <taxon>Anthozoa</taxon>
        <taxon>Hexacorallia</taxon>
        <taxon>Scleractinia</taxon>
        <taxon>Astrocoeniina</taxon>
        <taxon>Pocilloporidae</taxon>
        <taxon>Pocillopora</taxon>
    </lineage>
</organism>
<evidence type="ECO:0000256" key="2">
    <source>
        <dbReference type="SAM" id="SignalP"/>
    </source>
</evidence>
<proteinExistence type="predicted"/>
<accession>A0AAU9WS73</accession>
<protein>
    <submittedName>
        <fullName evidence="3">Uncharacterized protein</fullName>
    </submittedName>
</protein>
<evidence type="ECO:0000256" key="1">
    <source>
        <dbReference type="SAM" id="MobiDB-lite"/>
    </source>
</evidence>
<dbReference type="EMBL" id="CALNXJ010000020">
    <property type="protein sequence ID" value="CAH3123808.1"/>
    <property type="molecule type" value="Genomic_DNA"/>
</dbReference>
<keyword evidence="4" id="KW-1185">Reference proteome</keyword>
<dbReference type="Proteomes" id="UP001159428">
    <property type="component" value="Unassembled WGS sequence"/>
</dbReference>
<evidence type="ECO:0000313" key="4">
    <source>
        <dbReference type="Proteomes" id="UP001159428"/>
    </source>
</evidence>
<feature type="signal peptide" evidence="2">
    <location>
        <begin position="1"/>
        <end position="21"/>
    </location>
</feature>
<reference evidence="3 4" key="1">
    <citation type="submission" date="2022-05" db="EMBL/GenBank/DDBJ databases">
        <authorList>
            <consortium name="Genoscope - CEA"/>
            <person name="William W."/>
        </authorList>
    </citation>
    <scope>NUCLEOTIDE SEQUENCE [LARGE SCALE GENOMIC DNA]</scope>
</reference>
<keyword evidence="2" id="KW-0732">Signal</keyword>
<sequence>MKNNSPLYLALIILISTTIEPKHIARKHGYQSKKLHIPHKTVKPDLASRNKKHEIVTLAAPPSVGALLPSAHHMTLMPNGVPTAFGGYIHHLMHRHPLNIPVYRGYHGIYPVHLPQHYGPIGPIGHRLFYRHGPPFPHRFVHSPLPQPLRHTLGYGYDSRFGRGLWYGSPLGHIPAGYGYGYNGFGHRGFQPLRGWYPYSFDHSVDLRGDSGPSSMFVERSSIPASKRPGQGRKVDVRRLLKTWRKLILTKRIPIVFPLSRSIFRSPLKRKVIPLGLRIQRFKISLAPLKRMLKQSKAYSKLLSYKNKKGKSTHGKTGTATNSNNNVT</sequence>
<feature type="chain" id="PRO_5043987059" evidence="2">
    <location>
        <begin position="22"/>
        <end position="328"/>
    </location>
</feature>
<evidence type="ECO:0000313" key="3">
    <source>
        <dbReference type="EMBL" id="CAH3123808.1"/>
    </source>
</evidence>
<comment type="caution">
    <text evidence="3">The sequence shown here is derived from an EMBL/GenBank/DDBJ whole genome shotgun (WGS) entry which is preliminary data.</text>
</comment>
<dbReference type="AlphaFoldDB" id="A0AAU9WS73"/>
<gene>
    <name evidence="3" type="ORF">PMEA_00011535</name>
</gene>